<keyword evidence="4" id="KW-1185">Reference proteome</keyword>
<comment type="caution">
    <text evidence="3">The sequence shown here is derived from an EMBL/GenBank/DDBJ whole genome shotgun (WGS) entry which is preliminary data.</text>
</comment>
<evidence type="ECO:0000313" key="4">
    <source>
        <dbReference type="Proteomes" id="UP001174934"/>
    </source>
</evidence>
<feature type="domain" description="WSC" evidence="2">
    <location>
        <begin position="87"/>
        <end position="181"/>
    </location>
</feature>
<evidence type="ECO:0000256" key="1">
    <source>
        <dbReference type="SAM" id="MobiDB-lite"/>
    </source>
</evidence>
<reference evidence="3" key="1">
    <citation type="submission" date="2023-06" db="EMBL/GenBank/DDBJ databases">
        <title>Genome-scale phylogeny and comparative genomics of the fungal order Sordariales.</title>
        <authorList>
            <consortium name="Lawrence Berkeley National Laboratory"/>
            <person name="Hensen N."/>
            <person name="Bonometti L."/>
            <person name="Westerberg I."/>
            <person name="Brannstrom I.O."/>
            <person name="Guillou S."/>
            <person name="Cros-Aarteil S."/>
            <person name="Calhoun S."/>
            <person name="Haridas S."/>
            <person name="Kuo A."/>
            <person name="Mondo S."/>
            <person name="Pangilinan J."/>
            <person name="Riley R."/>
            <person name="LaButti K."/>
            <person name="Andreopoulos B."/>
            <person name="Lipzen A."/>
            <person name="Chen C."/>
            <person name="Yanf M."/>
            <person name="Daum C."/>
            <person name="Ng V."/>
            <person name="Clum A."/>
            <person name="Steindorff A."/>
            <person name="Ohm R."/>
            <person name="Martin F."/>
            <person name="Silar P."/>
            <person name="Natvig D."/>
            <person name="Lalanne C."/>
            <person name="Gautier V."/>
            <person name="Ament-velasquez S.L."/>
            <person name="Kruys A."/>
            <person name="Hutchinson M.I."/>
            <person name="Powell A.J."/>
            <person name="Barry K."/>
            <person name="Miller A.N."/>
            <person name="Grigoriev I.V."/>
            <person name="Debuchy R."/>
            <person name="Gladieux P."/>
            <person name="Thoren M.H."/>
            <person name="Johannesson H."/>
        </authorList>
    </citation>
    <scope>NUCLEOTIDE SEQUENCE</scope>
    <source>
        <strain evidence="3">SMH3391-2</strain>
    </source>
</reference>
<dbReference type="EMBL" id="JAULSR010000003">
    <property type="protein sequence ID" value="KAK0625225.1"/>
    <property type="molecule type" value="Genomic_DNA"/>
</dbReference>
<proteinExistence type="predicted"/>
<evidence type="ECO:0000259" key="2">
    <source>
        <dbReference type="PROSITE" id="PS51212"/>
    </source>
</evidence>
<dbReference type="PROSITE" id="PS51212">
    <property type="entry name" value="WSC"/>
    <property type="match status" value="1"/>
</dbReference>
<dbReference type="Proteomes" id="UP001174934">
    <property type="component" value="Unassembled WGS sequence"/>
</dbReference>
<dbReference type="InterPro" id="IPR002889">
    <property type="entry name" value="WSC_carb-bd"/>
</dbReference>
<gene>
    <name evidence="3" type="ORF">B0T17DRAFT_266998</name>
</gene>
<feature type="region of interest" description="Disordered" evidence="1">
    <location>
        <begin position="257"/>
        <end position="286"/>
    </location>
</feature>
<sequence length="424" mass="43829">MLSLHILLHDQDRNHQPLLVSTTNLQLHFLYLLTILFTIVLVPSFSKDNIVLVACIKQTFTMHHQTRSFKLVPYAALLLAAATKATELTYAGCVSLDPDTAADSNALDPVSPELCAAYCNQSSYEYSAVSGETCKCWATEPFIKQRYDDEDGADCYFNCSPPYDDERCGGLDQETFEFLYSYWTGTVGERSSGSGAAAGVAAESSSSATSDSGDVIITTATSSSTEPSDSVSADATSSAYASEVTDIVDSLTADLGGATATATPTPTPTAEPSTTSDLDDILGGIPSTSTSDLGIFETTASSSVSESATSDATDSATVDSMVFETAPSSSSSTPTIATPTALSTATPTLTTSTLLSAVYSKSWNTTATAAVARSIGSQVTGSGGQSPTQYVVFTGKAAGGLREGVGNGVSAFGAAVLFVGIFLI</sequence>
<accession>A0AA39X0X6</accession>
<evidence type="ECO:0000313" key="3">
    <source>
        <dbReference type="EMBL" id="KAK0625225.1"/>
    </source>
</evidence>
<protein>
    <recommendedName>
        <fullName evidence="2">WSC domain-containing protein</fullName>
    </recommendedName>
</protein>
<feature type="compositionally biased region" description="Low complexity" evidence="1">
    <location>
        <begin position="258"/>
        <end position="276"/>
    </location>
</feature>
<name>A0AA39X0X6_9PEZI</name>
<dbReference type="AlphaFoldDB" id="A0AA39X0X6"/>
<organism evidence="3 4">
    <name type="scientific">Bombardia bombarda</name>
    <dbReference type="NCBI Taxonomy" id="252184"/>
    <lineage>
        <taxon>Eukaryota</taxon>
        <taxon>Fungi</taxon>
        <taxon>Dikarya</taxon>
        <taxon>Ascomycota</taxon>
        <taxon>Pezizomycotina</taxon>
        <taxon>Sordariomycetes</taxon>
        <taxon>Sordariomycetidae</taxon>
        <taxon>Sordariales</taxon>
        <taxon>Lasiosphaeriaceae</taxon>
        <taxon>Bombardia</taxon>
    </lineage>
</organism>